<feature type="compositionally biased region" description="Low complexity" evidence="2">
    <location>
        <begin position="202"/>
        <end position="218"/>
    </location>
</feature>
<dbReference type="GO" id="GO:0019239">
    <property type="term" value="F:deaminase activity"/>
    <property type="evidence" value="ECO:0007669"/>
    <property type="project" value="TreeGrafter"/>
</dbReference>
<keyword evidence="3" id="KW-0472">Membrane</keyword>
<dbReference type="GO" id="GO:0005829">
    <property type="term" value="C:cytosol"/>
    <property type="evidence" value="ECO:0007669"/>
    <property type="project" value="TreeGrafter"/>
</dbReference>
<comment type="caution">
    <text evidence="4">The sequence shown here is derived from an EMBL/GenBank/DDBJ whole genome shotgun (WGS) entry which is preliminary data.</text>
</comment>
<feature type="transmembrane region" description="Helical" evidence="3">
    <location>
        <begin position="243"/>
        <end position="265"/>
    </location>
</feature>
<evidence type="ECO:0000256" key="2">
    <source>
        <dbReference type="SAM" id="MobiDB-lite"/>
    </source>
</evidence>
<name>A0AAN6ZL39_9PEZI</name>
<organism evidence="4 5">
    <name type="scientific">Dichotomopilus funicola</name>
    <dbReference type="NCBI Taxonomy" id="1934379"/>
    <lineage>
        <taxon>Eukaryota</taxon>
        <taxon>Fungi</taxon>
        <taxon>Dikarya</taxon>
        <taxon>Ascomycota</taxon>
        <taxon>Pezizomycotina</taxon>
        <taxon>Sordariomycetes</taxon>
        <taxon>Sordariomycetidae</taxon>
        <taxon>Sordariales</taxon>
        <taxon>Chaetomiaceae</taxon>
        <taxon>Dichotomopilus</taxon>
    </lineage>
</organism>
<evidence type="ECO:0000313" key="4">
    <source>
        <dbReference type="EMBL" id="KAK4143270.1"/>
    </source>
</evidence>
<dbReference type="GO" id="GO:0005739">
    <property type="term" value="C:mitochondrion"/>
    <property type="evidence" value="ECO:0007669"/>
    <property type="project" value="TreeGrafter"/>
</dbReference>
<protein>
    <submittedName>
        <fullName evidence="4">Endoribonuclease L-PSP-domain-containing protein</fullName>
    </submittedName>
</protein>
<dbReference type="Proteomes" id="UP001302676">
    <property type="component" value="Unassembled WGS sequence"/>
</dbReference>
<dbReference type="SUPFAM" id="SSF55298">
    <property type="entry name" value="YjgF-like"/>
    <property type="match status" value="1"/>
</dbReference>
<keyword evidence="3" id="KW-0812">Transmembrane</keyword>
<evidence type="ECO:0000256" key="3">
    <source>
        <dbReference type="SAM" id="Phobius"/>
    </source>
</evidence>
<dbReference type="PANTHER" id="PTHR11803:SF58">
    <property type="entry name" value="PROTEIN HMF1-RELATED"/>
    <property type="match status" value="1"/>
</dbReference>
<keyword evidence="3" id="KW-1133">Transmembrane helix</keyword>
<dbReference type="RefSeq" id="XP_062636641.1">
    <property type="nucleotide sequence ID" value="XM_062783953.1"/>
</dbReference>
<sequence>MSATPIFTEKAAPRKLPLLTISQAIKTPTTIYCSGQIPCDAKGNLIEGTIQEKTAACISNLKAVLEEAGSGIEKVVKVNAFLTDMSNFAAMNEEYAKWFTHKPARSCVAVKQLPKGVDFIMTPFIFTTFLLSLALVDLRHSISRTRYHAHPTSTAADDAAHSDHRSRTRLPPWLHRLIYRYQPYRYDKERPGSSATASPAVTPGLSPGTPGTPGSYLSKGEEAGDYYHSKQRKLMKMEAEEAFEMRGMIMVVLGVVSVGVMWAAWRAVSWGLGVLWGLLAI</sequence>
<dbReference type="Gene3D" id="3.30.1330.40">
    <property type="entry name" value="RutC-like"/>
    <property type="match status" value="1"/>
</dbReference>
<evidence type="ECO:0000313" key="5">
    <source>
        <dbReference type="Proteomes" id="UP001302676"/>
    </source>
</evidence>
<reference evidence="4" key="1">
    <citation type="journal article" date="2023" name="Mol. Phylogenet. Evol.">
        <title>Genome-scale phylogeny and comparative genomics of the fungal order Sordariales.</title>
        <authorList>
            <person name="Hensen N."/>
            <person name="Bonometti L."/>
            <person name="Westerberg I."/>
            <person name="Brannstrom I.O."/>
            <person name="Guillou S."/>
            <person name="Cros-Aarteil S."/>
            <person name="Calhoun S."/>
            <person name="Haridas S."/>
            <person name="Kuo A."/>
            <person name="Mondo S."/>
            <person name="Pangilinan J."/>
            <person name="Riley R."/>
            <person name="LaButti K."/>
            <person name="Andreopoulos B."/>
            <person name="Lipzen A."/>
            <person name="Chen C."/>
            <person name="Yan M."/>
            <person name="Daum C."/>
            <person name="Ng V."/>
            <person name="Clum A."/>
            <person name="Steindorff A."/>
            <person name="Ohm R.A."/>
            <person name="Martin F."/>
            <person name="Silar P."/>
            <person name="Natvig D.O."/>
            <person name="Lalanne C."/>
            <person name="Gautier V."/>
            <person name="Ament-Velasquez S.L."/>
            <person name="Kruys A."/>
            <person name="Hutchinson M.I."/>
            <person name="Powell A.J."/>
            <person name="Barry K."/>
            <person name="Miller A.N."/>
            <person name="Grigoriev I.V."/>
            <person name="Debuchy R."/>
            <person name="Gladieux P."/>
            <person name="Hiltunen Thoren M."/>
            <person name="Johannesson H."/>
        </authorList>
    </citation>
    <scope>NUCLEOTIDE SEQUENCE</scope>
    <source>
        <strain evidence="4">CBS 141.50</strain>
    </source>
</reference>
<evidence type="ECO:0000256" key="1">
    <source>
        <dbReference type="ARBA" id="ARBA00010552"/>
    </source>
</evidence>
<reference evidence="4" key="2">
    <citation type="submission" date="2023-05" db="EMBL/GenBank/DDBJ databases">
        <authorList>
            <consortium name="Lawrence Berkeley National Laboratory"/>
            <person name="Steindorff A."/>
            <person name="Hensen N."/>
            <person name="Bonometti L."/>
            <person name="Westerberg I."/>
            <person name="Brannstrom I.O."/>
            <person name="Guillou S."/>
            <person name="Cros-Aarteil S."/>
            <person name="Calhoun S."/>
            <person name="Haridas S."/>
            <person name="Kuo A."/>
            <person name="Mondo S."/>
            <person name="Pangilinan J."/>
            <person name="Riley R."/>
            <person name="Labutti K."/>
            <person name="Andreopoulos B."/>
            <person name="Lipzen A."/>
            <person name="Chen C."/>
            <person name="Yanf M."/>
            <person name="Daum C."/>
            <person name="Ng V."/>
            <person name="Clum A."/>
            <person name="Ohm R."/>
            <person name="Martin F."/>
            <person name="Silar P."/>
            <person name="Natvig D."/>
            <person name="Lalanne C."/>
            <person name="Gautier V."/>
            <person name="Ament-Velasquez S.L."/>
            <person name="Kruys A."/>
            <person name="Hutchinson M.I."/>
            <person name="Powell A.J."/>
            <person name="Barry K."/>
            <person name="Miller A.N."/>
            <person name="Grigoriev I.V."/>
            <person name="Debuchy R."/>
            <person name="Gladieux P."/>
            <person name="Thoren M.H."/>
            <person name="Johannesson H."/>
        </authorList>
    </citation>
    <scope>NUCLEOTIDE SEQUENCE</scope>
    <source>
        <strain evidence="4">CBS 141.50</strain>
    </source>
</reference>
<proteinExistence type="inferred from homology"/>
<dbReference type="PANTHER" id="PTHR11803">
    <property type="entry name" value="2-IMINOBUTANOATE/2-IMINOPROPANOATE DEAMINASE RIDA"/>
    <property type="match status" value="1"/>
</dbReference>
<dbReference type="CDD" id="cd00448">
    <property type="entry name" value="YjgF_YER057c_UK114_family"/>
    <property type="match status" value="1"/>
</dbReference>
<gene>
    <name evidence="4" type="ORF">C8A04DRAFT_37632</name>
</gene>
<feature type="transmembrane region" description="Helical" evidence="3">
    <location>
        <begin position="119"/>
        <end position="138"/>
    </location>
</feature>
<dbReference type="Pfam" id="PF01042">
    <property type="entry name" value="Ribonuc_L-PSP"/>
    <property type="match status" value="1"/>
</dbReference>
<dbReference type="AlphaFoldDB" id="A0AAN6ZL39"/>
<dbReference type="FunFam" id="3.30.1330.40:FF:000001">
    <property type="entry name" value="L-PSP family endoribonuclease"/>
    <property type="match status" value="1"/>
</dbReference>
<keyword evidence="5" id="KW-1185">Reference proteome</keyword>
<dbReference type="EMBL" id="MU853588">
    <property type="protein sequence ID" value="KAK4143270.1"/>
    <property type="molecule type" value="Genomic_DNA"/>
</dbReference>
<comment type="similarity">
    <text evidence="1">Belongs to the RutC family.</text>
</comment>
<accession>A0AAN6ZL39</accession>
<feature type="region of interest" description="Disordered" evidence="2">
    <location>
        <begin position="189"/>
        <end position="218"/>
    </location>
</feature>
<dbReference type="NCBIfam" id="TIGR00004">
    <property type="entry name" value="Rid family detoxifying hydrolase"/>
    <property type="match status" value="1"/>
</dbReference>
<dbReference type="GeneID" id="87820566"/>
<dbReference type="InterPro" id="IPR006175">
    <property type="entry name" value="YjgF/YER057c/UK114"/>
</dbReference>
<dbReference type="InterPro" id="IPR006056">
    <property type="entry name" value="RidA"/>
</dbReference>
<dbReference type="InterPro" id="IPR035959">
    <property type="entry name" value="RutC-like_sf"/>
</dbReference>